<dbReference type="SMART" id="SM00363">
    <property type="entry name" value="S4"/>
    <property type="match status" value="1"/>
</dbReference>
<evidence type="ECO:0000313" key="7">
    <source>
        <dbReference type="EMBL" id="MDO1533813.1"/>
    </source>
</evidence>
<dbReference type="RefSeq" id="WP_286522528.1">
    <property type="nucleotide sequence ID" value="NZ_JAUJZH010000010.1"/>
</dbReference>
<keyword evidence="8" id="KW-1185">Reference proteome</keyword>
<name>A0ABT8S4Q7_9BURK</name>
<feature type="domain" description="RNA-binding S4" evidence="6">
    <location>
        <begin position="4"/>
        <end position="67"/>
    </location>
</feature>
<dbReference type="InterPro" id="IPR002942">
    <property type="entry name" value="S4_RNA-bd"/>
</dbReference>
<evidence type="ECO:0000256" key="3">
    <source>
        <dbReference type="ARBA" id="ARBA00023125"/>
    </source>
</evidence>
<dbReference type="SUPFAM" id="SSF55174">
    <property type="entry name" value="Alpha-L RNA-binding motif"/>
    <property type="match status" value="1"/>
</dbReference>
<feature type="compositionally biased region" description="Basic and acidic residues" evidence="5">
    <location>
        <begin position="111"/>
        <end position="130"/>
    </location>
</feature>
<evidence type="ECO:0000256" key="5">
    <source>
        <dbReference type="SAM" id="MobiDB-lite"/>
    </source>
</evidence>
<evidence type="ECO:0000256" key="2">
    <source>
        <dbReference type="ARBA" id="ARBA00022884"/>
    </source>
</evidence>
<evidence type="ECO:0000313" key="8">
    <source>
        <dbReference type="Proteomes" id="UP001169027"/>
    </source>
</evidence>
<proteinExistence type="inferred from homology"/>
<keyword evidence="3" id="KW-0238">DNA-binding</keyword>
<evidence type="ECO:0000259" key="6">
    <source>
        <dbReference type="SMART" id="SM00363"/>
    </source>
</evidence>
<dbReference type="Gene3D" id="3.10.290.10">
    <property type="entry name" value="RNA-binding S4 domain"/>
    <property type="match status" value="1"/>
</dbReference>
<protein>
    <submittedName>
        <fullName evidence="7">RNA-binding S4 domain-containing protein</fullName>
    </submittedName>
</protein>
<dbReference type="Proteomes" id="UP001169027">
    <property type="component" value="Unassembled WGS sequence"/>
</dbReference>
<keyword evidence="2 4" id="KW-0694">RNA-binding</keyword>
<dbReference type="Pfam" id="PF01479">
    <property type="entry name" value="S4"/>
    <property type="match status" value="1"/>
</dbReference>
<comment type="caution">
    <text evidence="7">The sequence shown here is derived from an EMBL/GenBank/DDBJ whole genome shotgun (WGS) entry which is preliminary data.</text>
</comment>
<gene>
    <name evidence="7" type="ORF">Q2T77_16090</name>
</gene>
<accession>A0ABT8S4Q7</accession>
<dbReference type="InterPro" id="IPR036986">
    <property type="entry name" value="S4_RNA-bd_sf"/>
</dbReference>
<evidence type="ECO:0000256" key="4">
    <source>
        <dbReference type="PROSITE-ProRule" id="PRU00182"/>
    </source>
</evidence>
<comment type="similarity">
    <text evidence="1">Belongs to the HSP15 family.</text>
</comment>
<feature type="region of interest" description="Disordered" evidence="5">
    <location>
        <begin position="86"/>
        <end position="142"/>
    </location>
</feature>
<dbReference type="EMBL" id="JAUKVY010000010">
    <property type="protein sequence ID" value="MDO1533813.1"/>
    <property type="molecule type" value="Genomic_DNA"/>
</dbReference>
<organism evidence="7 8">
    <name type="scientific">Variovorax ginsengisoli</name>
    <dbReference type="NCBI Taxonomy" id="363844"/>
    <lineage>
        <taxon>Bacteria</taxon>
        <taxon>Pseudomonadati</taxon>
        <taxon>Pseudomonadota</taxon>
        <taxon>Betaproteobacteria</taxon>
        <taxon>Burkholderiales</taxon>
        <taxon>Comamonadaceae</taxon>
        <taxon>Variovorax</taxon>
    </lineage>
</organism>
<dbReference type="PROSITE" id="PS50889">
    <property type="entry name" value="S4"/>
    <property type="match status" value="1"/>
</dbReference>
<dbReference type="PIRSF" id="PIRSF016821">
    <property type="entry name" value="HSP15"/>
    <property type="match status" value="1"/>
</dbReference>
<evidence type="ECO:0000256" key="1">
    <source>
        <dbReference type="ARBA" id="ARBA00008396"/>
    </source>
</evidence>
<dbReference type="CDD" id="cd00165">
    <property type="entry name" value="S4"/>
    <property type="match status" value="1"/>
</dbReference>
<sequence>MDRLRIDKWLWAARFFKTRSLAADEIGKNRVQVNGDVAKASREVKVGDTVSLRLGSLSRVVWVRGISGQRGPAPVAQQLYEETPESLAAQAAAREQRRLGSEPALSIEQGRPTKRDRRDLDGARRADWDSRWSASIDPDDET</sequence>
<dbReference type="InterPro" id="IPR025708">
    <property type="entry name" value="HSP15"/>
</dbReference>
<reference evidence="7" key="1">
    <citation type="submission" date="2023-06" db="EMBL/GenBank/DDBJ databases">
        <authorList>
            <person name="Jiang Y."/>
            <person name="Liu Q."/>
        </authorList>
    </citation>
    <scope>NUCLEOTIDE SEQUENCE</scope>
    <source>
        <strain evidence="7">CGMCC 1.12090</strain>
    </source>
</reference>